<accession>A0AAN7M410</accession>
<organism evidence="1 2">
    <name type="scientific">Trapa natans</name>
    <name type="common">Water chestnut</name>
    <dbReference type="NCBI Taxonomy" id="22666"/>
    <lineage>
        <taxon>Eukaryota</taxon>
        <taxon>Viridiplantae</taxon>
        <taxon>Streptophyta</taxon>
        <taxon>Embryophyta</taxon>
        <taxon>Tracheophyta</taxon>
        <taxon>Spermatophyta</taxon>
        <taxon>Magnoliopsida</taxon>
        <taxon>eudicotyledons</taxon>
        <taxon>Gunneridae</taxon>
        <taxon>Pentapetalae</taxon>
        <taxon>rosids</taxon>
        <taxon>malvids</taxon>
        <taxon>Myrtales</taxon>
        <taxon>Lythraceae</taxon>
        <taxon>Trapa</taxon>
    </lineage>
</organism>
<dbReference type="Proteomes" id="UP001346149">
    <property type="component" value="Unassembled WGS sequence"/>
</dbReference>
<dbReference type="Gene3D" id="2.60.40.150">
    <property type="entry name" value="C2 domain"/>
    <property type="match status" value="1"/>
</dbReference>
<dbReference type="AlphaFoldDB" id="A0AAN7M410"/>
<name>A0AAN7M410_TRANT</name>
<sequence length="204" mass="22903">MKPTLMADSSFSCEITILQARNTGSLPQGSELFVRCYLSAAGRRERIHLDTVDVPAAACSWDEAFSLQCSGSDDSIEELKQESLVFELRQRKCSRWRKCTGAPSSKLLGAAELPWRTAFEAPEMRIEEWVPIIPCRSIAEENEKPPSVRVAMIIRLGSETWEETGKQRRRQGRKKRALEGECRCCGCGEEYCDVFAMAAALEAF</sequence>
<evidence type="ECO:0000313" key="1">
    <source>
        <dbReference type="EMBL" id="KAK4798825.1"/>
    </source>
</evidence>
<evidence type="ECO:0000313" key="2">
    <source>
        <dbReference type="Proteomes" id="UP001346149"/>
    </source>
</evidence>
<dbReference type="EMBL" id="JAXQNO010000005">
    <property type="protein sequence ID" value="KAK4798825.1"/>
    <property type="molecule type" value="Genomic_DNA"/>
</dbReference>
<dbReference type="PANTHER" id="PTHR35503">
    <property type="entry name" value="OSJNBA0006M15.15 PROTEIN"/>
    <property type="match status" value="1"/>
</dbReference>
<reference evidence="1 2" key="1">
    <citation type="journal article" date="2023" name="Hortic Res">
        <title>Pangenome of water caltrop reveals structural variations and asymmetric subgenome divergence after allopolyploidization.</title>
        <authorList>
            <person name="Zhang X."/>
            <person name="Chen Y."/>
            <person name="Wang L."/>
            <person name="Yuan Y."/>
            <person name="Fang M."/>
            <person name="Shi L."/>
            <person name="Lu R."/>
            <person name="Comes H.P."/>
            <person name="Ma Y."/>
            <person name="Chen Y."/>
            <person name="Huang G."/>
            <person name="Zhou Y."/>
            <person name="Zheng Z."/>
            <person name="Qiu Y."/>
        </authorList>
    </citation>
    <scope>NUCLEOTIDE SEQUENCE [LARGE SCALE GENOMIC DNA]</scope>
    <source>
        <strain evidence="1">F231</strain>
    </source>
</reference>
<dbReference type="PANTHER" id="PTHR35503:SF2">
    <property type="entry name" value="OS04G0455700 PROTEIN"/>
    <property type="match status" value="1"/>
</dbReference>
<protein>
    <recommendedName>
        <fullName evidence="3">C2 domain-containing protein</fullName>
    </recommendedName>
</protein>
<gene>
    <name evidence="1" type="ORF">SAY86_031151</name>
</gene>
<dbReference type="InterPro" id="IPR035892">
    <property type="entry name" value="C2_domain_sf"/>
</dbReference>
<keyword evidence="2" id="KW-1185">Reference proteome</keyword>
<evidence type="ECO:0008006" key="3">
    <source>
        <dbReference type="Google" id="ProtNLM"/>
    </source>
</evidence>
<comment type="caution">
    <text evidence="1">The sequence shown here is derived from an EMBL/GenBank/DDBJ whole genome shotgun (WGS) entry which is preliminary data.</text>
</comment>
<proteinExistence type="predicted"/>